<proteinExistence type="predicted"/>
<protein>
    <submittedName>
        <fullName evidence="1">Uncharacterized protein</fullName>
    </submittedName>
</protein>
<dbReference type="Proteomes" id="UP000001745">
    <property type="component" value="Unassembled WGS sequence"/>
</dbReference>
<gene>
    <name evidence="1" type="ORF">TSTA_044000</name>
</gene>
<reference evidence="2" key="1">
    <citation type="journal article" date="2015" name="Genome Announc.">
        <title>Genome sequence of the AIDS-associated pathogen Penicillium marneffei (ATCC18224) and its near taxonomic relative Talaromyces stipitatus (ATCC10500).</title>
        <authorList>
            <person name="Nierman W.C."/>
            <person name="Fedorova-Abrams N.D."/>
            <person name="Andrianopoulos A."/>
        </authorList>
    </citation>
    <scope>NUCLEOTIDE SEQUENCE [LARGE SCALE GENOMIC DNA]</scope>
    <source>
        <strain evidence="2">ATCC 10500 / CBS 375.48 / QM 6759 / NRRL 1006</strain>
    </source>
</reference>
<dbReference type="VEuPathDB" id="FungiDB:TSTA_044000"/>
<sequence length="54" mass="5684">MTGTHCKMGLFGSSLSRFLSRACSSQKIGIGLPTPSSLQGWPWGQTLLLPGFSG</sequence>
<accession>B8MKT4</accession>
<dbReference type="EMBL" id="EQ962657">
    <property type="protein sequence ID" value="EED14933.1"/>
    <property type="molecule type" value="Genomic_DNA"/>
</dbReference>
<organism evidence="1 2">
    <name type="scientific">Talaromyces stipitatus (strain ATCC 10500 / CBS 375.48 / QM 6759 / NRRL 1006)</name>
    <name type="common">Penicillium stipitatum</name>
    <dbReference type="NCBI Taxonomy" id="441959"/>
    <lineage>
        <taxon>Eukaryota</taxon>
        <taxon>Fungi</taxon>
        <taxon>Dikarya</taxon>
        <taxon>Ascomycota</taxon>
        <taxon>Pezizomycotina</taxon>
        <taxon>Eurotiomycetes</taxon>
        <taxon>Eurotiomycetidae</taxon>
        <taxon>Eurotiales</taxon>
        <taxon>Trichocomaceae</taxon>
        <taxon>Talaromyces</taxon>
        <taxon>Talaromyces sect. Talaromyces</taxon>
    </lineage>
</organism>
<dbReference type="AlphaFoldDB" id="B8MKT4"/>
<evidence type="ECO:0000313" key="1">
    <source>
        <dbReference type="EMBL" id="EED14933.1"/>
    </source>
</evidence>
<name>B8MKT4_TALSN</name>
<dbReference type="GeneID" id="8097908"/>
<dbReference type="HOGENOM" id="CLU_3052005_0_0_1"/>
<dbReference type="RefSeq" id="XP_002484886.1">
    <property type="nucleotide sequence ID" value="XM_002484841.1"/>
</dbReference>
<keyword evidence="2" id="KW-1185">Reference proteome</keyword>
<dbReference type="InParanoid" id="B8MKT4"/>
<evidence type="ECO:0000313" key="2">
    <source>
        <dbReference type="Proteomes" id="UP000001745"/>
    </source>
</evidence>